<comment type="caution">
    <text evidence="2">The sequence shown here is derived from an EMBL/GenBank/DDBJ whole genome shotgun (WGS) entry which is preliminary data.</text>
</comment>
<protein>
    <submittedName>
        <fullName evidence="2">Uncharacterized protein</fullName>
    </submittedName>
</protein>
<evidence type="ECO:0000256" key="1">
    <source>
        <dbReference type="SAM" id="MobiDB-lite"/>
    </source>
</evidence>
<dbReference type="EMBL" id="MHLR01000008">
    <property type="protein sequence ID" value="OGZ15608.1"/>
    <property type="molecule type" value="Genomic_DNA"/>
</dbReference>
<feature type="region of interest" description="Disordered" evidence="1">
    <location>
        <begin position="136"/>
        <end position="159"/>
    </location>
</feature>
<feature type="compositionally biased region" description="Basic and acidic residues" evidence="1">
    <location>
        <begin position="136"/>
        <end position="157"/>
    </location>
</feature>
<name>A0A1G2DRW6_9BACT</name>
<dbReference type="Proteomes" id="UP000177573">
    <property type="component" value="Unassembled WGS sequence"/>
</dbReference>
<proteinExistence type="predicted"/>
<accession>A0A1G2DRW6</accession>
<evidence type="ECO:0000313" key="2">
    <source>
        <dbReference type="EMBL" id="OGZ15608.1"/>
    </source>
</evidence>
<evidence type="ECO:0000313" key="3">
    <source>
        <dbReference type="Proteomes" id="UP000177573"/>
    </source>
</evidence>
<dbReference type="AlphaFoldDB" id="A0A1G2DRW6"/>
<gene>
    <name evidence="2" type="ORF">A3J08_00215</name>
</gene>
<sequence>MSSNTLGGKVRQVHTEIKSARIYQRVDAILKAFDCYITRHSSFLMSFDEGQLAIELQSHGQSYENETVKISFGKKLVFHGEYRAMSEPDCDPRLIIKFPRNRLTFLEIKHYESGAWLRLLSVGKVRQARAKQEKREVEAQEAHLRQTRQEPKQKPRSSDIAVATALGVV</sequence>
<dbReference type="STRING" id="1798667.A3J08_00215"/>
<organism evidence="2 3">
    <name type="scientific">Candidatus Lloydbacteria bacterium RIFCSPLOWO2_02_FULL_51_11</name>
    <dbReference type="NCBI Taxonomy" id="1798667"/>
    <lineage>
        <taxon>Bacteria</taxon>
        <taxon>Candidatus Lloydiibacteriota</taxon>
    </lineage>
</organism>
<reference evidence="2 3" key="1">
    <citation type="journal article" date="2016" name="Nat. Commun.">
        <title>Thousands of microbial genomes shed light on interconnected biogeochemical processes in an aquifer system.</title>
        <authorList>
            <person name="Anantharaman K."/>
            <person name="Brown C.T."/>
            <person name="Hug L.A."/>
            <person name="Sharon I."/>
            <person name="Castelle C.J."/>
            <person name="Probst A.J."/>
            <person name="Thomas B.C."/>
            <person name="Singh A."/>
            <person name="Wilkins M.J."/>
            <person name="Karaoz U."/>
            <person name="Brodie E.L."/>
            <person name="Williams K.H."/>
            <person name="Hubbard S.S."/>
            <person name="Banfield J.F."/>
        </authorList>
    </citation>
    <scope>NUCLEOTIDE SEQUENCE [LARGE SCALE GENOMIC DNA]</scope>
</reference>